<dbReference type="Proteomes" id="UP000034502">
    <property type="component" value="Unassembled WGS sequence"/>
</dbReference>
<name>A0A0G1S0X2_9BACT</name>
<organism evidence="1 2">
    <name type="scientific">Candidatus Amesbacteria bacterium GW2011_GWC1_47_15</name>
    <dbReference type="NCBI Taxonomy" id="1618364"/>
    <lineage>
        <taxon>Bacteria</taxon>
        <taxon>Candidatus Amesiibacteriota</taxon>
    </lineage>
</organism>
<dbReference type="AlphaFoldDB" id="A0A0G1S0X2"/>
<accession>A0A0G1S0X2</accession>
<dbReference type="EMBL" id="LCNU01000037">
    <property type="protein sequence ID" value="KKU62992.1"/>
    <property type="molecule type" value="Genomic_DNA"/>
</dbReference>
<reference evidence="1 2" key="1">
    <citation type="journal article" date="2015" name="Nature">
        <title>rRNA introns, odd ribosomes, and small enigmatic genomes across a large radiation of phyla.</title>
        <authorList>
            <person name="Brown C.T."/>
            <person name="Hug L.A."/>
            <person name="Thomas B.C."/>
            <person name="Sharon I."/>
            <person name="Castelle C.J."/>
            <person name="Singh A."/>
            <person name="Wilkins M.J."/>
            <person name="Williams K.H."/>
            <person name="Banfield J.F."/>
        </authorList>
    </citation>
    <scope>NUCLEOTIDE SEQUENCE [LARGE SCALE GENOMIC DNA]</scope>
</reference>
<sequence length="152" mass="18073">MSDIEAQKKIDLQFSLEKGWELFAVAFTRLNAIDRFRLKKKLLPNKAVYKLLFLSTDQVIQEAVEVNKNPINRFPRYVFDNTQSRLDIMRHNFEDILKKLDITLASETDHTLLALFGYLPYSYEREYFRTIDPEIVRKGREEIESLLNKLKK</sequence>
<evidence type="ECO:0000313" key="1">
    <source>
        <dbReference type="EMBL" id="KKU62992.1"/>
    </source>
</evidence>
<comment type="caution">
    <text evidence="1">The sequence shown here is derived from an EMBL/GenBank/DDBJ whole genome shotgun (WGS) entry which is preliminary data.</text>
</comment>
<gene>
    <name evidence="1" type="ORF">UX86_C0037G0002</name>
</gene>
<evidence type="ECO:0000313" key="2">
    <source>
        <dbReference type="Proteomes" id="UP000034502"/>
    </source>
</evidence>
<dbReference type="STRING" id="1618364.UX86_C0037G0002"/>
<protein>
    <submittedName>
        <fullName evidence="1">Uncharacterized protein</fullName>
    </submittedName>
</protein>
<proteinExistence type="predicted"/>